<dbReference type="RefSeq" id="WP_153356160.1">
    <property type="nucleotide sequence ID" value="NZ_WIXI01000047.1"/>
</dbReference>
<keyword evidence="5" id="KW-1185">Reference proteome</keyword>
<dbReference type="AlphaFoldDB" id="A0A6A8AEL1"/>
<evidence type="ECO:0000313" key="4">
    <source>
        <dbReference type="EMBL" id="MQY48200.1"/>
    </source>
</evidence>
<reference evidence="4 5" key="1">
    <citation type="submission" date="2019-11" db="EMBL/GenBank/DDBJ databases">
        <title>Genome analysis of Rhizobacterium cereale a novel genus and species isolated from maize roots in North Spain.</title>
        <authorList>
            <person name="Menendez E."/>
            <person name="Flores-Felix J.D."/>
            <person name="Ramirez-Bahena M.-H."/>
            <person name="Igual J.M."/>
            <person name="Garcia-Fraile P."/>
            <person name="Peix A."/>
            <person name="Velazquez E."/>
        </authorList>
    </citation>
    <scope>NUCLEOTIDE SEQUENCE [LARGE SCALE GENOMIC DNA]</scope>
    <source>
        <strain evidence="4 5">RZME27</strain>
    </source>
</reference>
<evidence type="ECO:0000313" key="5">
    <source>
        <dbReference type="Proteomes" id="UP000435138"/>
    </source>
</evidence>
<dbReference type="InterPro" id="IPR020991">
    <property type="entry name" value="Connector_podovirus"/>
</dbReference>
<dbReference type="Proteomes" id="UP000435138">
    <property type="component" value="Unassembled WGS sequence"/>
</dbReference>
<keyword evidence="2" id="KW-1188">Viral release from host cell</keyword>
<protein>
    <recommendedName>
        <fullName evidence="6">Bacteriophage head to tail connecting protein</fullName>
    </recommendedName>
</protein>
<organism evidence="4 5">
    <name type="scientific">Endobacterium cereale</name>
    <dbReference type="NCBI Taxonomy" id="2663029"/>
    <lineage>
        <taxon>Bacteria</taxon>
        <taxon>Pseudomonadati</taxon>
        <taxon>Pseudomonadota</taxon>
        <taxon>Alphaproteobacteria</taxon>
        <taxon>Hyphomicrobiales</taxon>
        <taxon>Rhizobiaceae</taxon>
        <taxon>Endobacterium</taxon>
    </lineage>
</organism>
<keyword evidence="3" id="KW-0231">Viral genome packaging</keyword>
<evidence type="ECO:0000256" key="2">
    <source>
        <dbReference type="ARBA" id="ARBA00022612"/>
    </source>
</evidence>
<dbReference type="Pfam" id="PF12236">
    <property type="entry name" value="Head-tail_con"/>
    <property type="match status" value="1"/>
</dbReference>
<evidence type="ECO:0008006" key="6">
    <source>
        <dbReference type="Google" id="ProtNLM"/>
    </source>
</evidence>
<sequence>MTDSQGRDLIDMDGRMFSAKGSMDSLHQEIAEFFYVERANFTSEITYGEEFASHLTDFYPTLVRRELGDQIGTMVRPADRPWFKAAASNEDISRDRSAASFLEFMTNVNRSILYSRDSGYRRAAKENEHDFATFGMGWTQVSYNKTRDNLMFRTHHPKNCAGAEGPDGQVWHVHRKCDMTAHVMAHWFGEAKLPQAVKNALNEKDVKTSFKLRHIFIPVELYSPHRKFPKGAKWAEIYVTEDGTILQETPAFTFDYIVPRWQTVSGHFYAFSPATIIALPQARMIQRMMMTIIEAGEKQVDPPLIGTEDAITGPVDITAGGITYVDSEYDERLGAALRPLELGKNVGLGVDLITDARRMLADAFYINKLQPMATAQQTKTAYETSQIVQEYIRNALPLFEPIEDEWTGRTLDLVTEKVMRAGGYGPVDRNGIPEDMPDILLGQNITYEFNNSLKEARDRQVITGFMESGQLIAQAAQFDPSLVAEVDMRTAFRDAFAAVPNARADWLVDDKAAQQSRAAIQEQQAGQQEMAEVGQGAAVAGQAASAAQQIQQVLAG</sequence>
<dbReference type="EMBL" id="WIXI01000047">
    <property type="protein sequence ID" value="MQY48200.1"/>
    <property type="molecule type" value="Genomic_DNA"/>
</dbReference>
<name>A0A6A8AEL1_9HYPH</name>
<comment type="subcellular location">
    <subcellularLocation>
        <location evidence="1">Virion</location>
    </subcellularLocation>
</comment>
<proteinExistence type="predicted"/>
<gene>
    <name evidence="4" type="ORF">GAO09_19375</name>
</gene>
<evidence type="ECO:0000256" key="1">
    <source>
        <dbReference type="ARBA" id="ARBA00004328"/>
    </source>
</evidence>
<evidence type="ECO:0000256" key="3">
    <source>
        <dbReference type="ARBA" id="ARBA00023219"/>
    </source>
</evidence>
<comment type="caution">
    <text evidence="4">The sequence shown here is derived from an EMBL/GenBank/DDBJ whole genome shotgun (WGS) entry which is preliminary data.</text>
</comment>
<accession>A0A6A8AEL1</accession>